<keyword evidence="2" id="KW-0184">Conjugation</keyword>
<keyword evidence="6" id="KW-1185">Reference proteome</keyword>
<feature type="coiled-coil region" evidence="3">
    <location>
        <begin position="648"/>
        <end position="675"/>
    </location>
</feature>
<comment type="caution">
    <text evidence="5">The sequence shown here is derived from an EMBL/GenBank/DDBJ whole genome shotgun (WGS) entry which is preliminary data.</text>
</comment>
<evidence type="ECO:0000313" key="5">
    <source>
        <dbReference type="EMBL" id="EHR38963.1"/>
    </source>
</evidence>
<evidence type="ECO:0000256" key="3">
    <source>
        <dbReference type="SAM" id="Coils"/>
    </source>
</evidence>
<name>A0ABP2NMI9_9FIRM</name>
<gene>
    <name evidence="5" type="ORF">HMPREF9454_00293</name>
</gene>
<feature type="coiled-coil region" evidence="3">
    <location>
        <begin position="506"/>
        <end position="566"/>
    </location>
</feature>
<dbReference type="Gene3D" id="3.30.930.30">
    <property type="match status" value="1"/>
</dbReference>
<evidence type="ECO:0000313" key="6">
    <source>
        <dbReference type="Proteomes" id="UP000005963"/>
    </source>
</evidence>
<feature type="domain" description="MobA/MobL protein" evidence="4">
    <location>
        <begin position="47"/>
        <end position="242"/>
    </location>
</feature>
<dbReference type="Pfam" id="PF03389">
    <property type="entry name" value="MobA_MobL"/>
    <property type="match status" value="1"/>
</dbReference>
<accession>A0ABP2NMI9</accession>
<dbReference type="GeneID" id="62778997"/>
<organism evidence="5 6">
    <name type="scientific">Megamonas funiformis YIT 11815</name>
    <dbReference type="NCBI Taxonomy" id="742816"/>
    <lineage>
        <taxon>Bacteria</taxon>
        <taxon>Bacillati</taxon>
        <taxon>Bacillota</taxon>
        <taxon>Negativicutes</taxon>
        <taxon>Selenomonadales</taxon>
        <taxon>Selenomonadaceae</taxon>
        <taxon>Megamonas</taxon>
    </lineage>
</organism>
<feature type="coiled-coil region" evidence="3">
    <location>
        <begin position="409"/>
        <end position="436"/>
    </location>
</feature>
<comment type="similarity">
    <text evidence="1">Belongs to the MobA/MobL family.</text>
</comment>
<evidence type="ECO:0000256" key="2">
    <source>
        <dbReference type="ARBA" id="ARBA00022971"/>
    </source>
</evidence>
<keyword evidence="3" id="KW-0175">Coiled coil</keyword>
<proteinExistence type="inferred from homology"/>
<evidence type="ECO:0000256" key="1">
    <source>
        <dbReference type="ARBA" id="ARBA00010873"/>
    </source>
</evidence>
<sequence length="762" mass="87958">MAFYHCSIKTPKSGKGKIIPGKKHADYINREGDYKNFDNKQKIAASHAEYINRQNDFSKENFIKRHGRCVYKANKLPKWANGSASNFFEASDLYGRANGLSYREFELALQEELTLEQNIEIVNTILNNYEYFQDKYYTVAVHDKQAALDDGKQQIHCHIMVSDKIIDEIEKSNERPPEQFFKTYCRVNTNKGGAKVDRYFSKDSFGKNLTHFRKYYCDVTNAIFRKYGIDKTIDYKSLKMQREEALRNGDYVKAEILNRPAEKYIGTVASYDKNNPKVRNLLQCRRLNSIHEQLLLAAEEVEKQIKDYTFINQINKSILDADKVINEKINIDPFNFVQFSSIKNDILFLIEQVHIKSKDVLTYDMAKELAKYELMTKDEKALTNKLFNFSQKSMELQNKIASTDNIAAKQELNIELEKANKAISNLKVQLRPANKKFTQPYWKAQVTKKVNHLLKENAPAKEQLELLQTQLNNKTVQLRKFIVANVKNLPEAYSAKDVKVIIDNLIDNVKNNITIKQQEYKSLSARVISPQRAREMAYNVATNHKYKELKEAKRLVAKEKINLEQEAKPLINQLEYVQKFDDSYSLNQVKQQLQPYITKYHELNVKEQDVFTKFNELEVFINAPEQQEKINSIIEGILTKNSPIKYQCDSLRGQISSLKIELKELKNLSVGVNNQVRLDKNTNFKYSIKLQTGTTSVANISGGSISSSDTIKLLAQAFNGVEGAIPLVAKIDEQTDEVLDYKHLNIVDKRAKRSNAILKEFS</sequence>
<protein>
    <recommendedName>
        <fullName evidence="4">MobA/MobL protein domain-containing protein</fullName>
    </recommendedName>
</protein>
<dbReference type="Proteomes" id="UP000005963">
    <property type="component" value="Unassembled WGS sequence"/>
</dbReference>
<reference evidence="5 6" key="1">
    <citation type="submission" date="2012-01" db="EMBL/GenBank/DDBJ databases">
        <title>The Genome Sequence of Megamonas funiformis YIT 11815.</title>
        <authorList>
            <consortium name="The Broad Institute Genome Sequencing Platform"/>
            <person name="Earl A."/>
            <person name="Ward D."/>
            <person name="Feldgarden M."/>
            <person name="Gevers D."/>
            <person name="Morotomi M."/>
            <person name="Young S.K."/>
            <person name="Zeng Q."/>
            <person name="Gargeya S."/>
            <person name="Fitzgerald M."/>
            <person name="Haas B."/>
            <person name="Abouelleil A."/>
            <person name="Alvarado L."/>
            <person name="Arachchi H.M."/>
            <person name="Berlin A."/>
            <person name="Chapman S.B."/>
            <person name="Gearin G."/>
            <person name="Goldberg J."/>
            <person name="Griggs A."/>
            <person name="Gujja S."/>
            <person name="Hansen M."/>
            <person name="Heiman D."/>
            <person name="Howarth C."/>
            <person name="Larimer J."/>
            <person name="Lui A."/>
            <person name="MacDonald P.J.P."/>
            <person name="McCowen C."/>
            <person name="Montmayeur A."/>
            <person name="Murphy C."/>
            <person name="Neiman D."/>
            <person name="Pearson M."/>
            <person name="Priest M."/>
            <person name="Roberts A."/>
            <person name="Saif S."/>
            <person name="Shea T."/>
            <person name="Sisk P."/>
            <person name="Stolte C."/>
            <person name="Sykes S."/>
            <person name="Wortman J."/>
            <person name="Nusbaum C."/>
            <person name="Birren B."/>
        </authorList>
    </citation>
    <scope>NUCLEOTIDE SEQUENCE [LARGE SCALE GENOMIC DNA]</scope>
    <source>
        <strain evidence="5 6">YIT 11815</strain>
    </source>
</reference>
<dbReference type="EMBL" id="ADMB01000013">
    <property type="protein sequence ID" value="EHR38963.1"/>
    <property type="molecule type" value="Genomic_DNA"/>
</dbReference>
<dbReference type="RefSeq" id="WP_008537483.1">
    <property type="nucleotide sequence ID" value="NZ_JH601090.1"/>
</dbReference>
<evidence type="ECO:0000259" key="4">
    <source>
        <dbReference type="Pfam" id="PF03389"/>
    </source>
</evidence>
<dbReference type="InterPro" id="IPR005053">
    <property type="entry name" value="MobA_MobL"/>
</dbReference>